<protein>
    <submittedName>
        <fullName evidence="1">Uncharacterized protein</fullName>
    </submittedName>
</protein>
<dbReference type="RefSeq" id="WP_179747733.1">
    <property type="nucleotide sequence ID" value="NZ_JACCBU010000001.1"/>
</dbReference>
<dbReference type="Proteomes" id="UP000569914">
    <property type="component" value="Unassembled WGS sequence"/>
</dbReference>
<dbReference type="AlphaFoldDB" id="A0A7Y9L6K0"/>
<evidence type="ECO:0000313" key="2">
    <source>
        <dbReference type="Proteomes" id="UP000569914"/>
    </source>
</evidence>
<sequence length="148" mass="15620">MALDPNLKLLINMKDVNLILGSEATGTDFACQLKSVLLSPDTNIVREETLCPDGQFADVGNPVWSLNLGYIYGKHATTAEKALADYLLAHHGEQVDFFFAPWAGGDGYTGLVTLIAGAIGGEQGSSSNQTVELPVDGQPEPWAGIVGS</sequence>
<dbReference type="EMBL" id="JACCBU010000001">
    <property type="protein sequence ID" value="NYE68864.1"/>
    <property type="molecule type" value="Genomic_DNA"/>
</dbReference>
<keyword evidence="2" id="KW-1185">Reference proteome</keyword>
<organism evidence="1 2">
    <name type="scientific">Microlunatus parietis</name>
    <dbReference type="NCBI Taxonomy" id="682979"/>
    <lineage>
        <taxon>Bacteria</taxon>
        <taxon>Bacillati</taxon>
        <taxon>Actinomycetota</taxon>
        <taxon>Actinomycetes</taxon>
        <taxon>Propionibacteriales</taxon>
        <taxon>Propionibacteriaceae</taxon>
        <taxon>Microlunatus</taxon>
    </lineage>
</organism>
<gene>
    <name evidence="1" type="ORF">BKA15_000193</name>
</gene>
<comment type="caution">
    <text evidence="1">The sequence shown here is derived from an EMBL/GenBank/DDBJ whole genome shotgun (WGS) entry which is preliminary data.</text>
</comment>
<accession>A0A7Y9L6K0</accession>
<evidence type="ECO:0000313" key="1">
    <source>
        <dbReference type="EMBL" id="NYE68864.1"/>
    </source>
</evidence>
<name>A0A7Y9L6K0_9ACTN</name>
<proteinExistence type="predicted"/>
<reference evidence="1 2" key="1">
    <citation type="submission" date="2020-07" db="EMBL/GenBank/DDBJ databases">
        <title>Sequencing the genomes of 1000 actinobacteria strains.</title>
        <authorList>
            <person name="Klenk H.-P."/>
        </authorList>
    </citation>
    <scope>NUCLEOTIDE SEQUENCE [LARGE SCALE GENOMIC DNA]</scope>
    <source>
        <strain evidence="1 2">DSM 22083</strain>
    </source>
</reference>